<proteinExistence type="predicted"/>
<dbReference type="Gene3D" id="3.20.20.450">
    <property type="entry name" value="EAL domain"/>
    <property type="match status" value="1"/>
</dbReference>
<dbReference type="InterPro" id="IPR035919">
    <property type="entry name" value="EAL_sf"/>
</dbReference>
<dbReference type="PROSITE" id="PS50883">
    <property type="entry name" value="EAL"/>
    <property type="match status" value="1"/>
</dbReference>
<organism evidence="2">
    <name type="scientific">Klebsiella oxytoca</name>
    <dbReference type="NCBI Taxonomy" id="571"/>
    <lineage>
        <taxon>Bacteria</taxon>
        <taxon>Pseudomonadati</taxon>
        <taxon>Pseudomonadota</taxon>
        <taxon>Gammaproteobacteria</taxon>
        <taxon>Enterobacterales</taxon>
        <taxon>Enterobacteriaceae</taxon>
        <taxon>Klebsiella/Raoultella group</taxon>
        <taxon>Klebsiella</taxon>
    </lineage>
</organism>
<dbReference type="CDD" id="cd01948">
    <property type="entry name" value="EAL"/>
    <property type="match status" value="1"/>
</dbReference>
<keyword evidence="2" id="KW-0378">Hydrolase</keyword>
<dbReference type="SUPFAM" id="SSF141868">
    <property type="entry name" value="EAL domain-like"/>
    <property type="match status" value="1"/>
</dbReference>
<dbReference type="EC" id="3.1.4.-" evidence="2"/>
<dbReference type="AlphaFoldDB" id="A0A6N3ETC8"/>
<reference evidence="2" key="1">
    <citation type="submission" date="2019-11" db="EMBL/GenBank/DDBJ databases">
        <authorList>
            <person name="Feng L."/>
        </authorList>
    </citation>
    <scope>NUCLEOTIDE SEQUENCE</scope>
    <source>
        <strain evidence="2">KOxytocaLFYP65</strain>
    </source>
</reference>
<dbReference type="PANTHER" id="PTHR33121:SF79">
    <property type="entry name" value="CYCLIC DI-GMP PHOSPHODIESTERASE PDED-RELATED"/>
    <property type="match status" value="1"/>
</dbReference>
<sequence>MIGASGLCIFYIPKESFYFLLMLKYISEKIKTLHPDIDLVFISDVSCSWLYQNILQMAGGERFIFHAKIASSRLSVKRLEQYFLRVRERLPFTSRDTFTVINRGLGNEGLTPRETEVLLDLFNYAGTTFVQKNKCVASKTLYNQRKSGLRKMIGNSAELAGKLPGASKRWKARLAEKEMSGYEKDFVTGIEMQEVYQVYQPIVNISREICGFEILTRWRQKGYVISPDEFIPGLKSESVLLLLTAMSLKNAVDGINRYGGKYFFSINIHPELNSCPGLVKMCTEACRQLKDTRWKNQLVLEYSEKSDFHKSSDIIDVLKSISQLGVTVYLDDCFSEGSVFFPVRKHSFDGYKLDKSIVDNILTSKEDMALITSLTGYCSMTGRHCIAEGIEDIFTFEKLKKLGVEFFQGYLFYKPASITDLTSLIQELKSG</sequence>
<feature type="domain" description="EAL" evidence="1">
    <location>
        <begin position="179"/>
        <end position="429"/>
    </location>
</feature>
<evidence type="ECO:0000259" key="1">
    <source>
        <dbReference type="PROSITE" id="PS50883"/>
    </source>
</evidence>
<dbReference type="SMART" id="SM00052">
    <property type="entry name" value="EAL"/>
    <property type="match status" value="1"/>
</dbReference>
<dbReference type="InterPro" id="IPR050706">
    <property type="entry name" value="Cyclic-di-GMP_PDE-like"/>
</dbReference>
<name>A0A6N3ETC8_KLEOX</name>
<evidence type="ECO:0000313" key="2">
    <source>
        <dbReference type="EMBL" id="VYU44342.1"/>
    </source>
</evidence>
<dbReference type="EMBL" id="CACRTM010000027">
    <property type="protein sequence ID" value="VYU44342.1"/>
    <property type="molecule type" value="Genomic_DNA"/>
</dbReference>
<dbReference type="Pfam" id="PF00563">
    <property type="entry name" value="EAL"/>
    <property type="match status" value="1"/>
</dbReference>
<gene>
    <name evidence="2" type="primary">yahA_2</name>
    <name evidence="2" type="ORF">KOLFYP65_04111</name>
</gene>
<dbReference type="InterPro" id="IPR001633">
    <property type="entry name" value="EAL_dom"/>
</dbReference>
<accession>A0A6N3ETC8</accession>
<dbReference type="PANTHER" id="PTHR33121">
    <property type="entry name" value="CYCLIC DI-GMP PHOSPHODIESTERASE PDEF"/>
    <property type="match status" value="1"/>
</dbReference>
<dbReference type="GO" id="GO:0071111">
    <property type="term" value="F:cyclic-guanylate-specific phosphodiesterase activity"/>
    <property type="evidence" value="ECO:0007669"/>
    <property type="project" value="InterPro"/>
</dbReference>
<protein>
    <submittedName>
        <fullName evidence="2">Cyclic di-GMP phosphodiesterase YahA</fullName>
        <ecNumber evidence="2">3.1.4.-</ecNumber>
    </submittedName>
</protein>